<dbReference type="EMBL" id="JBJKFK010001610">
    <property type="protein sequence ID" value="KAL3312657.1"/>
    <property type="molecule type" value="Genomic_DNA"/>
</dbReference>
<gene>
    <name evidence="1" type="ORF">Ciccas_008747</name>
</gene>
<protein>
    <submittedName>
        <fullName evidence="1">Uncharacterized protein</fullName>
    </submittedName>
</protein>
<sequence length="128" mass="12723">MTAGKDDVADMGPMRDIPVMAMGTAGPTPTAGTTFITIAEINVEVAERTAAMDTVIQTDVANAVTADNAGHTGGWASDVDVDADACLIRTAVAVAAAAAHNFQISAMALAAAGVPATLITVVSASLSH</sequence>
<organism evidence="1 2">
    <name type="scientific">Cichlidogyrus casuarinus</name>
    <dbReference type="NCBI Taxonomy" id="1844966"/>
    <lineage>
        <taxon>Eukaryota</taxon>
        <taxon>Metazoa</taxon>
        <taxon>Spiralia</taxon>
        <taxon>Lophotrochozoa</taxon>
        <taxon>Platyhelminthes</taxon>
        <taxon>Monogenea</taxon>
        <taxon>Monopisthocotylea</taxon>
        <taxon>Dactylogyridea</taxon>
        <taxon>Ancyrocephalidae</taxon>
        <taxon>Cichlidogyrus</taxon>
    </lineage>
</organism>
<dbReference type="Proteomes" id="UP001626550">
    <property type="component" value="Unassembled WGS sequence"/>
</dbReference>
<reference evidence="1 2" key="1">
    <citation type="submission" date="2024-11" db="EMBL/GenBank/DDBJ databases">
        <title>Adaptive evolution of stress response genes in parasites aligns with host niche diversity.</title>
        <authorList>
            <person name="Hahn C."/>
            <person name="Resl P."/>
        </authorList>
    </citation>
    <scope>NUCLEOTIDE SEQUENCE [LARGE SCALE GENOMIC DNA]</scope>
    <source>
        <strain evidence="1">EGGRZ-B1_66</strain>
        <tissue evidence="1">Body</tissue>
    </source>
</reference>
<evidence type="ECO:0000313" key="1">
    <source>
        <dbReference type="EMBL" id="KAL3312657.1"/>
    </source>
</evidence>
<name>A0ABD2Q0N0_9PLAT</name>
<accession>A0ABD2Q0N0</accession>
<dbReference type="AlphaFoldDB" id="A0ABD2Q0N0"/>
<proteinExistence type="predicted"/>
<keyword evidence="2" id="KW-1185">Reference proteome</keyword>
<evidence type="ECO:0000313" key="2">
    <source>
        <dbReference type="Proteomes" id="UP001626550"/>
    </source>
</evidence>
<comment type="caution">
    <text evidence="1">The sequence shown here is derived from an EMBL/GenBank/DDBJ whole genome shotgun (WGS) entry which is preliminary data.</text>
</comment>